<evidence type="ECO:0000259" key="1">
    <source>
        <dbReference type="Pfam" id="PF02371"/>
    </source>
</evidence>
<dbReference type="Pfam" id="PF02371">
    <property type="entry name" value="Transposase_20"/>
    <property type="match status" value="1"/>
</dbReference>
<dbReference type="GO" id="GO:0006313">
    <property type="term" value="P:DNA transposition"/>
    <property type="evidence" value="ECO:0007669"/>
    <property type="project" value="InterPro"/>
</dbReference>
<organism evidence="2 3">
    <name type="scientific">Bradyrhizobium barranii subsp. barranii</name>
    <dbReference type="NCBI Taxonomy" id="2823807"/>
    <lineage>
        <taxon>Bacteria</taxon>
        <taxon>Pseudomonadati</taxon>
        <taxon>Pseudomonadota</taxon>
        <taxon>Alphaproteobacteria</taxon>
        <taxon>Hyphomicrobiales</taxon>
        <taxon>Nitrobacteraceae</taxon>
        <taxon>Bradyrhizobium</taxon>
        <taxon>Bradyrhizobium barranii</taxon>
    </lineage>
</organism>
<dbReference type="EMBL" id="CP086136">
    <property type="protein sequence ID" value="UEM17730.1"/>
    <property type="molecule type" value="Genomic_DNA"/>
</dbReference>
<dbReference type="GO" id="GO:0003677">
    <property type="term" value="F:DNA binding"/>
    <property type="evidence" value="ECO:0007669"/>
    <property type="project" value="InterPro"/>
</dbReference>
<evidence type="ECO:0000313" key="3">
    <source>
        <dbReference type="Proteomes" id="UP000664702"/>
    </source>
</evidence>
<name>A0A9X9YCT6_9BRAD</name>
<dbReference type="GO" id="GO:0004803">
    <property type="term" value="F:transposase activity"/>
    <property type="evidence" value="ECO:0007669"/>
    <property type="project" value="InterPro"/>
</dbReference>
<evidence type="ECO:0000313" key="2">
    <source>
        <dbReference type="EMBL" id="UEM17730.1"/>
    </source>
</evidence>
<gene>
    <name evidence="2" type="ORF">J4G43_042895</name>
</gene>
<proteinExistence type="predicted"/>
<dbReference type="Proteomes" id="UP000664702">
    <property type="component" value="Chromosome"/>
</dbReference>
<dbReference type="AlphaFoldDB" id="A0A9X9YCT6"/>
<feature type="domain" description="Transposase IS116/IS110/IS902 C-terminal" evidence="1">
    <location>
        <begin position="182"/>
        <end position="257"/>
    </location>
</feature>
<dbReference type="InterPro" id="IPR003346">
    <property type="entry name" value="Transposase_20"/>
</dbReference>
<dbReference type="PANTHER" id="PTHR33055:SF3">
    <property type="entry name" value="PUTATIVE TRANSPOSASE FOR IS117-RELATED"/>
    <property type="match status" value="1"/>
</dbReference>
<dbReference type="InterPro" id="IPR047650">
    <property type="entry name" value="Transpos_IS110"/>
</dbReference>
<protein>
    <submittedName>
        <fullName evidence="2">Transposase</fullName>
    </submittedName>
</protein>
<accession>A0A9X9YCT6</accession>
<sequence length="311" mass="35393">MAVAFEAGRDGFWLARWLRAHDIEVHVIHASSVAVSRENRRAKTDRLDTSLLKRSFLGWLRGERDHCKMVAIPTIKDEDAKRPNREHESLVGEPSRIVNRMKAALIRLGIRGFNPKLKKAAGRLEDLRTPEGEQILPNMLAELRRDMERRQLINDQIRQIEDARLERIEQAPGDGPNAMVLLLARVIGVGIETADMLVQEVLARNMRDRRAVARYAGLTGSPDESGIKRREKGLARSGNARGRRGMIQLAWRFLMFQKDSTLAQWFRGRTESTRGTRKIMIVALARKLLIALWRLVREGVVPDGVVLRPAQ</sequence>
<dbReference type="KEGG" id="bban:J4G43_042895"/>
<dbReference type="PANTHER" id="PTHR33055">
    <property type="entry name" value="TRANSPOSASE FOR INSERTION SEQUENCE ELEMENT IS1111A"/>
    <property type="match status" value="1"/>
</dbReference>
<reference evidence="2 3" key="1">
    <citation type="journal article" date="2022" name="Int. J. Syst. Evol. Microbiol.">
        <title>Strains of Bradyrhizobium barranii sp. nov. associated with legumes native to Canada are symbionts of soybeans and belong to different subspecies (subsp. barranii subsp. nov. and subsp. apii subsp. nov.) and symbiovars (sv. glycinearum and sv. septentrionale).</title>
        <authorList>
            <person name="Bromfield E.S.P."/>
            <person name="Cloutier S."/>
            <person name="Wasai-Hara S."/>
            <person name="Minamisawa K."/>
        </authorList>
    </citation>
    <scope>NUCLEOTIDE SEQUENCE [LARGE SCALE GENOMIC DNA]</scope>
    <source>
        <strain evidence="2 3">144S4</strain>
    </source>
</reference>